<dbReference type="SUPFAM" id="SSF53098">
    <property type="entry name" value="Ribonuclease H-like"/>
    <property type="match status" value="1"/>
</dbReference>
<accession>A0A7Z2G480</accession>
<evidence type="ECO:0000256" key="1">
    <source>
        <dbReference type="SAM" id="MobiDB-lite"/>
    </source>
</evidence>
<dbReference type="InterPro" id="IPR012340">
    <property type="entry name" value="NA-bd_OB-fold"/>
</dbReference>
<gene>
    <name evidence="3" type="ORF">FAZ97_05925</name>
</gene>
<dbReference type="GO" id="GO:0006412">
    <property type="term" value="P:translation"/>
    <property type="evidence" value="ECO:0007669"/>
    <property type="project" value="TreeGrafter"/>
</dbReference>
<dbReference type="InterPro" id="IPR023319">
    <property type="entry name" value="Tex-like_HTH_dom_sf"/>
</dbReference>
<dbReference type="InterPro" id="IPR018974">
    <property type="entry name" value="Tex-like_N"/>
</dbReference>
<sequence length="783" mass="85450">MTETVALKIVQRIATELSVQPRQVAAAVQLLDEGSTVPFIARYRKEVTGNLDDTQLRTLEERLLYLRELEDRRAAILASIEEQGKLTDELRTAIEAADSKQVLEDLYLPYKPKRRTRAQIAREAGLQPLADALLANPLLDPQTEAAQYVDAEKGVADVKAALDGARDILSEQFGETAELLGKLRDWLFNQGVVMSSVVEGKENEEGEKFRDYYDYSETIKTVPSHRALALFRGRNAGVLMVKLGLGGEQDAQVPHPGEAMIARHFGIANQSRPADKWLSDVCRWCWRVKVQPHIENELLTNLREQAENEAIRVFARNLKDLLLAAPAGPKAVIGLDPGLRTGVKVAVVDRTGKLLATDTIYPHEPRRDWDGSLAKLARIAAQTQAELISIGNGTASRETDKLASELISKHPELKLQKIVVSEAGASVYSASELAAKEFPELDVSLRGAVSIARRLQDPLAELVKIEPKAIGVGQYQHDVNQRELARSLDAVVEDCVNAVGVDANTASVALLARVSGLNSTLARNIVDYRDANGPFPSREHLKKVPRLGDKTFEQAAGFLRINGGDNPLDRSSVHPEAYPVVERMLAKIKRTIGDVLGSREALSGLAPTEFVDERFGLPTVRDILSELEKPGRDPRPEFKTATFRDGVEKVSDLVPGMLLEGVVTNVAAFGAFIDVGVHQDGLVHVSALSTKFIKDPHEVVKAGQVVKVKVLDVDVKRQRIALTMRLDDEPASAGASRSGNSAGQPGNRDNRGGGNRDTRGGQRSRDAEPAGAMAAAFAKLKQR</sequence>
<feature type="compositionally biased region" description="Low complexity" evidence="1">
    <location>
        <begin position="731"/>
        <end position="747"/>
    </location>
</feature>
<dbReference type="FunFam" id="2.40.50.140:FF:000051">
    <property type="entry name" value="RNA-binding transcriptional accessory protein"/>
    <property type="match status" value="1"/>
</dbReference>
<dbReference type="InterPro" id="IPR012337">
    <property type="entry name" value="RNaseH-like_sf"/>
</dbReference>
<dbReference type="PANTHER" id="PTHR10724:SF10">
    <property type="entry name" value="S1 RNA-BINDING DOMAIN-CONTAINING PROTEIN 1"/>
    <property type="match status" value="1"/>
</dbReference>
<dbReference type="PANTHER" id="PTHR10724">
    <property type="entry name" value="30S RIBOSOMAL PROTEIN S1"/>
    <property type="match status" value="1"/>
</dbReference>
<dbReference type="GO" id="GO:0005829">
    <property type="term" value="C:cytosol"/>
    <property type="evidence" value="ECO:0007669"/>
    <property type="project" value="TreeGrafter"/>
</dbReference>
<dbReference type="RefSeq" id="WP_158757615.1">
    <property type="nucleotide sequence ID" value="NZ_CP046909.1"/>
</dbReference>
<dbReference type="AlphaFoldDB" id="A0A7Z2G480"/>
<dbReference type="SUPFAM" id="SSF158832">
    <property type="entry name" value="Tex N-terminal region-like"/>
    <property type="match status" value="1"/>
</dbReference>
<dbReference type="PROSITE" id="PS50126">
    <property type="entry name" value="S1"/>
    <property type="match status" value="1"/>
</dbReference>
<dbReference type="SUPFAM" id="SSF47781">
    <property type="entry name" value="RuvA domain 2-like"/>
    <property type="match status" value="2"/>
</dbReference>
<dbReference type="InterPro" id="IPR041692">
    <property type="entry name" value="HHH_9"/>
</dbReference>
<feature type="compositionally biased region" description="Low complexity" evidence="1">
    <location>
        <begin position="769"/>
        <end position="783"/>
    </location>
</feature>
<dbReference type="GO" id="GO:0003735">
    <property type="term" value="F:structural constituent of ribosome"/>
    <property type="evidence" value="ECO:0007669"/>
    <property type="project" value="TreeGrafter"/>
</dbReference>
<dbReference type="Pfam" id="PF16921">
    <property type="entry name" value="Tex_YqgF"/>
    <property type="match status" value="1"/>
</dbReference>
<dbReference type="Gene3D" id="1.10.10.650">
    <property type="entry name" value="RuvA domain 2-like"/>
    <property type="match status" value="1"/>
</dbReference>
<feature type="compositionally biased region" description="Basic and acidic residues" evidence="1">
    <location>
        <begin position="748"/>
        <end position="768"/>
    </location>
</feature>
<dbReference type="Pfam" id="PF12836">
    <property type="entry name" value="HHH_3"/>
    <property type="match status" value="1"/>
</dbReference>
<dbReference type="GO" id="GO:0003729">
    <property type="term" value="F:mRNA binding"/>
    <property type="evidence" value="ECO:0007669"/>
    <property type="project" value="UniProtKB-ARBA"/>
</dbReference>
<dbReference type="InterPro" id="IPR003029">
    <property type="entry name" value="S1_domain"/>
</dbReference>
<organism evidence="3 4">
    <name type="scientific">Paraburkholderia acidiphila</name>
    <dbReference type="NCBI Taxonomy" id="2571747"/>
    <lineage>
        <taxon>Bacteria</taxon>
        <taxon>Pseudomonadati</taxon>
        <taxon>Pseudomonadota</taxon>
        <taxon>Betaproteobacteria</taxon>
        <taxon>Burkholderiales</taxon>
        <taxon>Burkholderiaceae</taxon>
        <taxon>Paraburkholderia</taxon>
    </lineage>
</organism>
<dbReference type="Gene3D" id="1.10.3500.10">
    <property type="entry name" value="Tex N-terminal region-like"/>
    <property type="match status" value="1"/>
</dbReference>
<evidence type="ECO:0000313" key="4">
    <source>
        <dbReference type="Proteomes" id="UP000434209"/>
    </source>
</evidence>
<dbReference type="KEGG" id="pacp:FAZ97_05925"/>
<dbReference type="Pfam" id="PF22706">
    <property type="entry name" value="Tex_central_region"/>
    <property type="match status" value="1"/>
</dbReference>
<dbReference type="OrthoDB" id="9804714at2"/>
<dbReference type="Gene3D" id="2.40.50.140">
    <property type="entry name" value="Nucleic acid-binding proteins"/>
    <property type="match status" value="1"/>
</dbReference>
<dbReference type="InterPro" id="IPR006641">
    <property type="entry name" value="YqgF/RNaseH-like_dom"/>
</dbReference>
<dbReference type="Pfam" id="PF00575">
    <property type="entry name" value="S1"/>
    <property type="match status" value="1"/>
</dbReference>
<dbReference type="Gene3D" id="1.10.150.310">
    <property type="entry name" value="Tex RuvX-like domain-like"/>
    <property type="match status" value="1"/>
</dbReference>
<dbReference type="FunFam" id="1.10.10.650:FF:000001">
    <property type="entry name" value="S1 RNA-binding domain 1"/>
    <property type="match status" value="1"/>
</dbReference>
<evidence type="ECO:0000259" key="2">
    <source>
        <dbReference type="PROSITE" id="PS50126"/>
    </source>
</evidence>
<keyword evidence="4" id="KW-1185">Reference proteome</keyword>
<dbReference type="SMART" id="SM00732">
    <property type="entry name" value="YqgFc"/>
    <property type="match status" value="1"/>
</dbReference>
<dbReference type="Proteomes" id="UP000434209">
    <property type="component" value="Chromosome 1"/>
</dbReference>
<dbReference type="InterPro" id="IPR032639">
    <property type="entry name" value="Tex_YqgF"/>
</dbReference>
<dbReference type="FunFam" id="3.30.420.140:FF:000001">
    <property type="entry name" value="RNA-binding transcriptional accessory protein"/>
    <property type="match status" value="1"/>
</dbReference>
<dbReference type="InterPro" id="IPR044146">
    <property type="entry name" value="S1_Tex"/>
</dbReference>
<dbReference type="Pfam" id="PF17674">
    <property type="entry name" value="HHH_9"/>
    <property type="match status" value="1"/>
</dbReference>
<dbReference type="InterPro" id="IPR055179">
    <property type="entry name" value="Tex-like_central_region"/>
</dbReference>
<dbReference type="InterPro" id="IPR050437">
    <property type="entry name" value="Ribos_protein_bS1-like"/>
</dbReference>
<dbReference type="EMBL" id="CP046909">
    <property type="protein sequence ID" value="QGZ54499.1"/>
    <property type="molecule type" value="Genomic_DNA"/>
</dbReference>
<evidence type="ECO:0000313" key="3">
    <source>
        <dbReference type="EMBL" id="QGZ54499.1"/>
    </source>
</evidence>
<dbReference type="InterPro" id="IPR023323">
    <property type="entry name" value="Tex-like_dom_sf"/>
</dbReference>
<feature type="domain" description="S1 motif" evidence="2">
    <location>
        <begin position="656"/>
        <end position="725"/>
    </location>
</feature>
<dbReference type="FunFam" id="1.10.150.310:FF:000001">
    <property type="entry name" value="RNA-binding transcriptional accessory protein"/>
    <property type="match status" value="1"/>
</dbReference>
<name>A0A7Z2G480_9BURK</name>
<protein>
    <submittedName>
        <fullName evidence="3">S1 RNA-binding domain-containing protein</fullName>
    </submittedName>
</protein>
<dbReference type="SMART" id="SM00316">
    <property type="entry name" value="S1"/>
    <property type="match status" value="1"/>
</dbReference>
<dbReference type="InterPro" id="IPR037027">
    <property type="entry name" value="YqgF/RNaseH-like_dom_sf"/>
</dbReference>
<dbReference type="Pfam" id="PF09371">
    <property type="entry name" value="Tex_N"/>
    <property type="match status" value="1"/>
</dbReference>
<proteinExistence type="predicted"/>
<reference evidence="3 4" key="1">
    <citation type="submission" date="2019-12" db="EMBL/GenBank/DDBJ databases">
        <title>Paraburkholderia acidiphila 7Q-K02 sp. nov and Paraburkholderia acidisoli DHF22 sp. nov., two strains isolated from forest soil.</title>
        <authorList>
            <person name="Gao Z."/>
            <person name="Qiu L."/>
        </authorList>
    </citation>
    <scope>NUCLEOTIDE SEQUENCE [LARGE SCALE GENOMIC DNA]</scope>
    <source>
        <strain evidence="3 4">7Q-K02</strain>
    </source>
</reference>
<dbReference type="InterPro" id="IPR010994">
    <property type="entry name" value="RuvA_2-like"/>
</dbReference>
<dbReference type="SUPFAM" id="SSF50249">
    <property type="entry name" value="Nucleic acid-binding proteins"/>
    <property type="match status" value="1"/>
</dbReference>
<feature type="region of interest" description="Disordered" evidence="1">
    <location>
        <begin position="728"/>
        <end position="783"/>
    </location>
</feature>
<dbReference type="CDD" id="cd05685">
    <property type="entry name" value="S1_Tex"/>
    <property type="match status" value="1"/>
</dbReference>
<dbReference type="GO" id="GO:0006139">
    <property type="term" value="P:nucleobase-containing compound metabolic process"/>
    <property type="evidence" value="ECO:0007669"/>
    <property type="project" value="InterPro"/>
</dbReference>
<dbReference type="Gene3D" id="3.30.420.140">
    <property type="entry name" value="YqgF/RNase H-like domain"/>
    <property type="match status" value="1"/>
</dbReference>